<dbReference type="AlphaFoldDB" id="A0A1F8DS45"/>
<dbReference type="Proteomes" id="UP000178946">
    <property type="component" value="Unassembled WGS sequence"/>
</dbReference>
<dbReference type="STRING" id="1802557.A3A20_02680"/>
<gene>
    <name evidence="6" type="primary">rnpA</name>
    <name evidence="7" type="ORF">A3A20_02680</name>
</gene>
<dbReference type="EMBL" id="MGIR01000002">
    <property type="protein sequence ID" value="OGM91453.1"/>
    <property type="molecule type" value="Genomic_DNA"/>
</dbReference>
<evidence type="ECO:0000313" key="7">
    <source>
        <dbReference type="EMBL" id="OGM91453.1"/>
    </source>
</evidence>
<comment type="catalytic activity">
    <reaction evidence="6">
        <text>Endonucleolytic cleavage of RNA, removing 5'-extranucleotides from tRNA precursor.</text>
        <dbReference type="EC" id="3.1.26.5"/>
    </reaction>
</comment>
<evidence type="ECO:0000256" key="6">
    <source>
        <dbReference type="HAMAP-Rule" id="MF_00227"/>
    </source>
</evidence>
<dbReference type="InterPro" id="IPR020568">
    <property type="entry name" value="Ribosomal_Su5_D2-typ_SF"/>
</dbReference>
<comment type="function">
    <text evidence="6">RNaseP catalyzes the removal of the 5'-leader sequence from pre-tRNA to produce the mature 5'-terminus. It can also cleave other RNA substrates such as 4.5S RNA. The protein component plays an auxiliary but essential role in vivo by binding to the 5'-leader sequence and broadening the substrate specificity of the ribozyme.</text>
</comment>
<keyword evidence="3 6" id="KW-0255">Endonuclease</keyword>
<dbReference type="GO" id="GO:0042781">
    <property type="term" value="F:3'-tRNA processing endoribonuclease activity"/>
    <property type="evidence" value="ECO:0007669"/>
    <property type="project" value="TreeGrafter"/>
</dbReference>
<sequence length="110" mass="12464">MLAKKYRLPVHKIFKIRGRTSGNNYFSVKITGNTLGFNRFGAVIGAKVSKKAVVRNKLRRLIFNTVRQNYKNMESPSGLDVLIIMKPAAVNLSEQEIKNLIIGALQRYVQ</sequence>
<reference evidence="7 8" key="1">
    <citation type="journal article" date="2016" name="Nat. Commun.">
        <title>Thousands of microbial genomes shed light on interconnected biogeochemical processes in an aquifer system.</title>
        <authorList>
            <person name="Anantharaman K."/>
            <person name="Brown C.T."/>
            <person name="Hug L.A."/>
            <person name="Sharon I."/>
            <person name="Castelle C.J."/>
            <person name="Probst A.J."/>
            <person name="Thomas B.C."/>
            <person name="Singh A."/>
            <person name="Wilkins M.J."/>
            <person name="Karaoz U."/>
            <person name="Brodie E.L."/>
            <person name="Williams K.H."/>
            <person name="Hubbard S.S."/>
            <person name="Banfield J.F."/>
        </authorList>
    </citation>
    <scope>NUCLEOTIDE SEQUENCE [LARGE SCALE GENOMIC DNA]</scope>
</reference>
<evidence type="ECO:0000256" key="1">
    <source>
        <dbReference type="ARBA" id="ARBA00022694"/>
    </source>
</evidence>
<name>A0A1F8DS45_9BACT</name>
<keyword evidence="5 6" id="KW-0694">RNA-binding</keyword>
<comment type="caution">
    <text evidence="7">The sequence shown here is derived from an EMBL/GenBank/DDBJ whole genome shotgun (WGS) entry which is preliminary data.</text>
</comment>
<dbReference type="Gene3D" id="3.30.230.10">
    <property type="match status" value="1"/>
</dbReference>
<dbReference type="GO" id="GO:0001682">
    <property type="term" value="P:tRNA 5'-leader removal"/>
    <property type="evidence" value="ECO:0007669"/>
    <property type="project" value="UniProtKB-UniRule"/>
</dbReference>
<proteinExistence type="inferred from homology"/>
<dbReference type="EC" id="3.1.26.5" evidence="6"/>
<dbReference type="SUPFAM" id="SSF54211">
    <property type="entry name" value="Ribosomal protein S5 domain 2-like"/>
    <property type="match status" value="1"/>
</dbReference>
<keyword evidence="4 6" id="KW-0378">Hydrolase</keyword>
<dbReference type="InterPro" id="IPR000100">
    <property type="entry name" value="RNase_P"/>
</dbReference>
<evidence type="ECO:0000256" key="2">
    <source>
        <dbReference type="ARBA" id="ARBA00022722"/>
    </source>
</evidence>
<accession>A0A1F8DS45</accession>
<evidence type="ECO:0000256" key="5">
    <source>
        <dbReference type="ARBA" id="ARBA00022884"/>
    </source>
</evidence>
<organism evidence="7 8">
    <name type="scientific">Candidatus Wolfebacteria bacterium RIFCSPLOWO2_01_FULL_45_19</name>
    <dbReference type="NCBI Taxonomy" id="1802557"/>
    <lineage>
        <taxon>Bacteria</taxon>
        <taxon>Candidatus Wolfeibacteriota</taxon>
    </lineage>
</organism>
<evidence type="ECO:0000256" key="3">
    <source>
        <dbReference type="ARBA" id="ARBA00022759"/>
    </source>
</evidence>
<protein>
    <recommendedName>
        <fullName evidence="6">Ribonuclease P protein component</fullName>
        <shortName evidence="6">RNase P protein</shortName>
        <shortName evidence="6">RNaseP protein</shortName>
        <ecNumber evidence="6">3.1.26.5</ecNumber>
    </recommendedName>
    <alternativeName>
        <fullName evidence="6">Protein C5</fullName>
    </alternativeName>
</protein>
<keyword evidence="1 6" id="KW-0819">tRNA processing</keyword>
<dbReference type="HAMAP" id="MF_00227">
    <property type="entry name" value="RNase_P"/>
    <property type="match status" value="1"/>
</dbReference>
<dbReference type="PANTHER" id="PTHR33992:SF1">
    <property type="entry name" value="RIBONUCLEASE P PROTEIN COMPONENT"/>
    <property type="match status" value="1"/>
</dbReference>
<comment type="similarity">
    <text evidence="6">Belongs to the RnpA family.</text>
</comment>
<keyword evidence="2 6" id="KW-0540">Nuclease</keyword>
<dbReference type="InterPro" id="IPR014721">
    <property type="entry name" value="Ribsml_uS5_D2-typ_fold_subgr"/>
</dbReference>
<dbReference type="Pfam" id="PF00825">
    <property type="entry name" value="Ribonuclease_P"/>
    <property type="match status" value="1"/>
</dbReference>
<evidence type="ECO:0000256" key="4">
    <source>
        <dbReference type="ARBA" id="ARBA00022801"/>
    </source>
</evidence>
<dbReference type="PANTHER" id="PTHR33992">
    <property type="entry name" value="RIBONUCLEASE P PROTEIN COMPONENT"/>
    <property type="match status" value="1"/>
</dbReference>
<evidence type="ECO:0000313" key="8">
    <source>
        <dbReference type="Proteomes" id="UP000178946"/>
    </source>
</evidence>
<comment type="subunit">
    <text evidence="6">Consists of a catalytic RNA component (M1 or rnpB) and a protein subunit.</text>
</comment>
<dbReference type="GO" id="GO:0000049">
    <property type="term" value="F:tRNA binding"/>
    <property type="evidence" value="ECO:0007669"/>
    <property type="project" value="UniProtKB-UniRule"/>
</dbReference>
<dbReference type="GO" id="GO:0004526">
    <property type="term" value="F:ribonuclease P activity"/>
    <property type="evidence" value="ECO:0007669"/>
    <property type="project" value="UniProtKB-UniRule"/>
</dbReference>
<dbReference type="GO" id="GO:0030677">
    <property type="term" value="C:ribonuclease P complex"/>
    <property type="evidence" value="ECO:0007669"/>
    <property type="project" value="TreeGrafter"/>
</dbReference>